<reference evidence="2 3" key="1">
    <citation type="submission" date="2016-10" db="EMBL/GenBank/DDBJ databases">
        <authorList>
            <person name="de Groot N.N."/>
        </authorList>
    </citation>
    <scope>NUCLEOTIDE SEQUENCE [LARGE SCALE GENOMIC DNA]</scope>
    <source>
        <strain evidence="2 3">CGMCC 1.10434</strain>
    </source>
</reference>
<dbReference type="GO" id="GO:0004523">
    <property type="term" value="F:RNA-DNA hybrid ribonuclease activity"/>
    <property type="evidence" value="ECO:0007669"/>
    <property type="project" value="InterPro"/>
</dbReference>
<dbReference type="Pfam" id="PF13456">
    <property type="entry name" value="RVT_3"/>
    <property type="match status" value="1"/>
</dbReference>
<dbReference type="STRING" id="872970.SAMN04488134_101100"/>
<dbReference type="Gene3D" id="3.30.420.10">
    <property type="entry name" value="Ribonuclease H-like superfamily/Ribonuclease H"/>
    <property type="match status" value="1"/>
</dbReference>
<dbReference type="PANTHER" id="PTHR47723">
    <property type="entry name" value="OS05G0353850 PROTEIN"/>
    <property type="match status" value="1"/>
</dbReference>
<accession>A0A1H8GKZ2</accession>
<dbReference type="InterPro" id="IPR036397">
    <property type="entry name" value="RNaseH_sf"/>
</dbReference>
<sequence>MYPSDWALIREGVLVMLTVYIDGASAGNPGPSSTSFIIQNKQEKIQGFSFIGQSTNHEAELQALINALLYCEANFPDQILSIRSDSMLVVDMVEKGYTKNKTFKPLLDQALSIIAGFPHCFIKWIPDQQNKPADQLARHALQTKKSAIIGDPSS</sequence>
<gene>
    <name evidence="2" type="ORF">SAMN04488134_101100</name>
</gene>
<protein>
    <submittedName>
        <fullName evidence="2">Ribonuclease HI</fullName>
    </submittedName>
</protein>
<keyword evidence="3" id="KW-1185">Reference proteome</keyword>
<dbReference type="SUPFAM" id="SSF53098">
    <property type="entry name" value="Ribonuclease H-like"/>
    <property type="match status" value="1"/>
</dbReference>
<dbReference type="PANTHER" id="PTHR47723:SF19">
    <property type="entry name" value="POLYNUCLEOTIDYL TRANSFERASE, RIBONUCLEASE H-LIKE SUPERFAMILY PROTEIN"/>
    <property type="match status" value="1"/>
</dbReference>
<dbReference type="AlphaFoldDB" id="A0A1H8GKZ2"/>
<evidence type="ECO:0000259" key="1">
    <source>
        <dbReference type="PROSITE" id="PS50879"/>
    </source>
</evidence>
<evidence type="ECO:0000313" key="3">
    <source>
        <dbReference type="Proteomes" id="UP000199300"/>
    </source>
</evidence>
<dbReference type="PROSITE" id="PS50879">
    <property type="entry name" value="RNASE_H_1"/>
    <property type="match status" value="1"/>
</dbReference>
<name>A0A1H8GKZ2_9BACI</name>
<dbReference type="Proteomes" id="UP000199300">
    <property type="component" value="Unassembled WGS sequence"/>
</dbReference>
<dbReference type="EMBL" id="FODJ01000001">
    <property type="protein sequence ID" value="SEN44633.1"/>
    <property type="molecule type" value="Genomic_DNA"/>
</dbReference>
<dbReference type="CDD" id="cd09279">
    <property type="entry name" value="RNase_HI_like"/>
    <property type="match status" value="1"/>
</dbReference>
<organism evidence="2 3">
    <name type="scientific">Amphibacillus marinus</name>
    <dbReference type="NCBI Taxonomy" id="872970"/>
    <lineage>
        <taxon>Bacteria</taxon>
        <taxon>Bacillati</taxon>
        <taxon>Bacillota</taxon>
        <taxon>Bacilli</taxon>
        <taxon>Bacillales</taxon>
        <taxon>Bacillaceae</taxon>
        <taxon>Amphibacillus</taxon>
    </lineage>
</organism>
<proteinExistence type="predicted"/>
<dbReference type="GO" id="GO:0003676">
    <property type="term" value="F:nucleic acid binding"/>
    <property type="evidence" value="ECO:0007669"/>
    <property type="project" value="InterPro"/>
</dbReference>
<feature type="domain" description="RNase H type-1" evidence="1">
    <location>
        <begin position="13"/>
        <end position="142"/>
    </location>
</feature>
<evidence type="ECO:0000313" key="2">
    <source>
        <dbReference type="EMBL" id="SEN44633.1"/>
    </source>
</evidence>
<dbReference type="InterPro" id="IPR002156">
    <property type="entry name" value="RNaseH_domain"/>
</dbReference>
<dbReference type="InterPro" id="IPR053151">
    <property type="entry name" value="RNase_H-like"/>
</dbReference>
<dbReference type="InterPro" id="IPR012337">
    <property type="entry name" value="RNaseH-like_sf"/>
</dbReference>